<evidence type="ECO:0000256" key="6">
    <source>
        <dbReference type="SAM" id="Phobius"/>
    </source>
</evidence>
<sequence length="113" mass="12238">MNLHEVRRYADELKVWAALLALLLLTFGSSYLKLGAWNSAINLLIGVAKALLVAIFFMNLRRASPMVRIAAITALLTLSLLFGLSGTDYMTRTIHVAPWQPPAVPQDAGSAGS</sequence>
<dbReference type="AlphaFoldDB" id="A0A157ZIP7"/>
<accession>A0A157ZIP7</accession>
<dbReference type="RefSeq" id="WP_062602111.1">
    <property type="nucleotide sequence ID" value="NZ_FCOX02000002.1"/>
</dbReference>
<evidence type="ECO:0000256" key="1">
    <source>
        <dbReference type="ARBA" id="ARBA00004651"/>
    </source>
</evidence>
<name>A0A157ZIP7_9BURK</name>
<keyword evidence="8" id="KW-1185">Reference proteome</keyword>
<feature type="transmembrane region" description="Helical" evidence="6">
    <location>
        <begin position="15"/>
        <end position="34"/>
    </location>
</feature>
<dbReference type="InterPro" id="IPR011743">
    <property type="entry name" value="Caa3_sub_IV"/>
</dbReference>
<keyword evidence="5 6" id="KW-0472">Membrane</keyword>
<keyword evidence="3 6" id="KW-0812">Transmembrane</keyword>
<dbReference type="GO" id="GO:0005886">
    <property type="term" value="C:plasma membrane"/>
    <property type="evidence" value="ECO:0007669"/>
    <property type="project" value="UniProtKB-SubCell"/>
</dbReference>
<evidence type="ECO:0000256" key="5">
    <source>
        <dbReference type="ARBA" id="ARBA00023136"/>
    </source>
</evidence>
<feature type="transmembrane region" description="Helical" evidence="6">
    <location>
        <begin position="41"/>
        <end position="60"/>
    </location>
</feature>
<organism evidence="7 8">
    <name type="scientific">Caballeronia calidae</name>
    <dbReference type="NCBI Taxonomy" id="1777139"/>
    <lineage>
        <taxon>Bacteria</taxon>
        <taxon>Pseudomonadati</taxon>
        <taxon>Pseudomonadota</taxon>
        <taxon>Betaproteobacteria</taxon>
        <taxon>Burkholderiales</taxon>
        <taxon>Burkholderiaceae</taxon>
        <taxon>Caballeronia</taxon>
    </lineage>
</organism>
<comment type="subcellular location">
    <subcellularLocation>
        <location evidence="1">Cell membrane</location>
        <topology evidence="1">Multi-pass membrane protein</topology>
    </subcellularLocation>
</comment>
<protein>
    <recommendedName>
        <fullName evidence="9">Caa(3)-type oxidase, subunit IV</fullName>
    </recommendedName>
</protein>
<keyword evidence="2" id="KW-1003">Cell membrane</keyword>
<evidence type="ECO:0000256" key="4">
    <source>
        <dbReference type="ARBA" id="ARBA00022989"/>
    </source>
</evidence>
<feature type="transmembrane region" description="Helical" evidence="6">
    <location>
        <begin position="66"/>
        <end position="84"/>
    </location>
</feature>
<dbReference type="OrthoDB" id="7274139at2"/>
<comment type="caution">
    <text evidence="7">The sequence shown here is derived from an EMBL/GenBank/DDBJ whole genome shotgun (WGS) entry which is preliminary data.</text>
</comment>
<keyword evidence="4 6" id="KW-1133">Transmembrane helix</keyword>
<dbReference type="InterPro" id="IPR005171">
    <property type="entry name" value="Cyt_c_oxidase_su4_prok"/>
</dbReference>
<reference evidence="7" key="1">
    <citation type="submission" date="2016-01" db="EMBL/GenBank/DDBJ databases">
        <authorList>
            <person name="Peeters C."/>
        </authorList>
    </citation>
    <scope>NUCLEOTIDE SEQUENCE</scope>
    <source>
        <strain evidence="7">LMG 29321</strain>
    </source>
</reference>
<evidence type="ECO:0000313" key="8">
    <source>
        <dbReference type="Proteomes" id="UP000071859"/>
    </source>
</evidence>
<dbReference type="Pfam" id="PF03626">
    <property type="entry name" value="COX4_pro"/>
    <property type="match status" value="1"/>
</dbReference>
<evidence type="ECO:0000313" key="7">
    <source>
        <dbReference type="EMBL" id="SAK45422.1"/>
    </source>
</evidence>
<dbReference type="Proteomes" id="UP000071859">
    <property type="component" value="Unassembled WGS sequence"/>
</dbReference>
<evidence type="ECO:0000256" key="2">
    <source>
        <dbReference type="ARBA" id="ARBA00022475"/>
    </source>
</evidence>
<evidence type="ECO:0008006" key="9">
    <source>
        <dbReference type="Google" id="ProtNLM"/>
    </source>
</evidence>
<evidence type="ECO:0000256" key="3">
    <source>
        <dbReference type="ARBA" id="ARBA00022692"/>
    </source>
</evidence>
<dbReference type="NCBIfam" id="TIGR02229">
    <property type="entry name" value="caa3_sub_IV"/>
    <property type="match status" value="1"/>
</dbReference>
<proteinExistence type="predicted"/>
<gene>
    <name evidence="7" type="ORF">AWB78_00611</name>
</gene>
<dbReference type="EMBL" id="FCOX02000002">
    <property type="protein sequence ID" value="SAK45422.1"/>
    <property type="molecule type" value="Genomic_DNA"/>
</dbReference>